<evidence type="ECO:0000256" key="7">
    <source>
        <dbReference type="ARBA" id="ARBA00023242"/>
    </source>
</evidence>
<dbReference type="InterPro" id="IPR001781">
    <property type="entry name" value="Znf_LIM"/>
</dbReference>
<keyword evidence="2 8" id="KW-0479">Metal-binding</keyword>
<evidence type="ECO:0000259" key="10">
    <source>
        <dbReference type="PROSITE" id="PS50023"/>
    </source>
</evidence>
<dbReference type="Proteomes" id="UP001652621">
    <property type="component" value="Unplaced"/>
</dbReference>
<dbReference type="FunFam" id="2.10.110.10:FF:000066">
    <property type="entry name" value="Four and a half LIM domains protein"/>
    <property type="match status" value="1"/>
</dbReference>
<feature type="compositionally biased region" description="Basic and acidic residues" evidence="9">
    <location>
        <begin position="121"/>
        <end position="229"/>
    </location>
</feature>
<evidence type="ECO:0000256" key="5">
    <source>
        <dbReference type="ARBA" id="ARBA00022833"/>
    </source>
</evidence>
<evidence type="ECO:0000313" key="12">
    <source>
        <dbReference type="Proteomes" id="UP001652621"/>
    </source>
</evidence>
<dbReference type="RefSeq" id="XP_005190075.1">
    <property type="nucleotide sequence ID" value="XM_005190018.3"/>
</dbReference>
<dbReference type="SMART" id="SM00132">
    <property type="entry name" value="LIM"/>
    <property type="match status" value="5"/>
</dbReference>
<proteinExistence type="predicted"/>
<feature type="compositionally biased region" description="Polar residues" evidence="9">
    <location>
        <begin position="656"/>
        <end position="675"/>
    </location>
</feature>
<feature type="compositionally biased region" description="Basic and acidic residues" evidence="9">
    <location>
        <begin position="543"/>
        <end position="554"/>
    </location>
</feature>
<feature type="compositionally biased region" description="Basic and acidic residues" evidence="9">
    <location>
        <begin position="689"/>
        <end position="709"/>
    </location>
</feature>
<feature type="domain" description="LIM zinc-binding" evidence="10">
    <location>
        <begin position="768"/>
        <end position="829"/>
    </location>
</feature>
<feature type="compositionally biased region" description="Low complexity" evidence="9">
    <location>
        <begin position="456"/>
        <end position="472"/>
    </location>
</feature>
<feature type="region of interest" description="Disordered" evidence="9">
    <location>
        <begin position="418"/>
        <end position="605"/>
    </location>
</feature>
<reference evidence="11" key="1">
    <citation type="submission" date="2020-05" db="UniProtKB">
        <authorList>
            <consortium name="EnsemblMetazoa"/>
        </authorList>
    </citation>
    <scope>IDENTIFICATION</scope>
    <source>
        <strain evidence="11">Aabys</strain>
    </source>
</reference>
<dbReference type="OrthoDB" id="7740580at2759"/>
<keyword evidence="6 8" id="KW-0440">LIM domain</keyword>
<evidence type="ECO:0000256" key="1">
    <source>
        <dbReference type="ARBA" id="ARBA00004123"/>
    </source>
</evidence>
<protein>
    <submittedName>
        <fullName evidence="13">Trichohyalin isoform X2</fullName>
    </submittedName>
</protein>
<dbReference type="PANTHER" id="PTHR24205">
    <property type="entry name" value="FOUR AND A HALF LIM DOMAINS PROTEIN"/>
    <property type="match status" value="1"/>
</dbReference>
<dbReference type="Gene3D" id="2.10.110.10">
    <property type="entry name" value="Cysteine Rich Protein"/>
    <property type="match status" value="5"/>
</dbReference>
<accession>A0A1I8NBP0</accession>
<dbReference type="AlphaFoldDB" id="A0A1I8NBP0"/>
<dbReference type="PROSITE" id="PS00478">
    <property type="entry name" value="LIM_DOMAIN_1"/>
    <property type="match status" value="2"/>
</dbReference>
<keyword evidence="3" id="KW-0677">Repeat</keyword>
<evidence type="ECO:0000256" key="6">
    <source>
        <dbReference type="ARBA" id="ARBA00023038"/>
    </source>
</evidence>
<dbReference type="Pfam" id="PF25076">
    <property type="entry name" value="LIM_FHL2-3_N"/>
    <property type="match status" value="1"/>
</dbReference>
<dbReference type="GO" id="GO:0005634">
    <property type="term" value="C:nucleus"/>
    <property type="evidence" value="ECO:0007669"/>
    <property type="project" value="UniProtKB-SubCell"/>
</dbReference>
<feature type="compositionally biased region" description="Basic and acidic residues" evidence="9">
    <location>
        <begin position="596"/>
        <end position="605"/>
    </location>
</feature>
<dbReference type="VEuPathDB" id="VectorBase:MDOMA2_017891"/>
<feature type="region of interest" description="Disordered" evidence="9">
    <location>
        <begin position="646"/>
        <end position="675"/>
    </location>
</feature>
<dbReference type="Pfam" id="PF00412">
    <property type="entry name" value="LIM"/>
    <property type="match status" value="4"/>
</dbReference>
<comment type="subcellular location">
    <subcellularLocation>
        <location evidence="1">Nucleus</location>
    </subcellularLocation>
</comment>
<feature type="region of interest" description="Disordered" evidence="9">
    <location>
        <begin position="121"/>
        <end position="302"/>
    </location>
</feature>
<feature type="compositionally biased region" description="Low complexity" evidence="9">
    <location>
        <begin position="433"/>
        <end position="444"/>
    </location>
</feature>
<dbReference type="CDD" id="cd09417">
    <property type="entry name" value="LIM2_LIMPETin_like"/>
    <property type="match status" value="1"/>
</dbReference>
<evidence type="ECO:0000313" key="13">
    <source>
        <dbReference type="RefSeq" id="XP_005190075.1"/>
    </source>
</evidence>
<feature type="region of interest" description="Disordered" evidence="9">
    <location>
        <begin position="687"/>
        <end position="711"/>
    </location>
</feature>
<dbReference type="FunFam" id="2.10.110.10:FF:000081">
    <property type="entry name" value="Uncharacterized protein, isoform A"/>
    <property type="match status" value="1"/>
</dbReference>
<dbReference type="GO" id="GO:0008270">
    <property type="term" value="F:zinc ion binding"/>
    <property type="evidence" value="ECO:0007669"/>
    <property type="project" value="UniProtKB-KW"/>
</dbReference>
<keyword evidence="5 8" id="KW-0862">Zinc</keyword>
<dbReference type="CDD" id="cd09425">
    <property type="entry name" value="LIM4_LIMPETin"/>
    <property type="match status" value="1"/>
</dbReference>
<reference evidence="13" key="2">
    <citation type="submission" date="2025-04" db="UniProtKB">
        <authorList>
            <consortium name="RefSeq"/>
        </authorList>
    </citation>
    <scope>IDENTIFICATION</scope>
    <source>
        <strain evidence="13">Aabys</strain>
    </source>
</reference>
<feature type="domain" description="LIM zinc-binding" evidence="10">
    <location>
        <begin position="830"/>
        <end position="889"/>
    </location>
</feature>
<evidence type="ECO:0000256" key="3">
    <source>
        <dbReference type="ARBA" id="ARBA00022737"/>
    </source>
</evidence>
<feature type="domain" description="LIM zinc-binding" evidence="10">
    <location>
        <begin position="952"/>
        <end position="1011"/>
    </location>
</feature>
<dbReference type="CDD" id="cd09430">
    <property type="entry name" value="LIM5_LIMPETin"/>
    <property type="match status" value="1"/>
</dbReference>
<organism evidence="11">
    <name type="scientific">Musca domestica</name>
    <name type="common">House fly</name>
    <dbReference type="NCBI Taxonomy" id="7370"/>
    <lineage>
        <taxon>Eukaryota</taxon>
        <taxon>Metazoa</taxon>
        <taxon>Ecdysozoa</taxon>
        <taxon>Arthropoda</taxon>
        <taxon>Hexapoda</taxon>
        <taxon>Insecta</taxon>
        <taxon>Pterygota</taxon>
        <taxon>Neoptera</taxon>
        <taxon>Endopterygota</taxon>
        <taxon>Diptera</taxon>
        <taxon>Brachycera</taxon>
        <taxon>Muscomorpha</taxon>
        <taxon>Muscoidea</taxon>
        <taxon>Muscidae</taxon>
        <taxon>Musca</taxon>
    </lineage>
</organism>
<feature type="domain" description="LIM zinc-binding" evidence="10">
    <location>
        <begin position="890"/>
        <end position="949"/>
    </location>
</feature>
<keyword evidence="4" id="KW-0863">Zinc-finger</keyword>
<dbReference type="EnsemblMetazoa" id="MDOA013582-RE">
    <property type="protein sequence ID" value="MDOA013582-PE"/>
    <property type="gene ID" value="MDOA013582"/>
</dbReference>
<gene>
    <name evidence="11" type="primary">101894619</name>
    <name evidence="13" type="synonym">LOC101894619</name>
</gene>
<dbReference type="PANTHER" id="PTHR24205:SF4">
    <property type="entry name" value="PROTEIN ESPINAS"/>
    <property type="match status" value="1"/>
</dbReference>
<feature type="compositionally biased region" description="Basic and acidic residues" evidence="9">
    <location>
        <begin position="240"/>
        <end position="287"/>
    </location>
</feature>
<sequence length="1011" mass="117274">MGDLLSDFGDLMFTLVIGYIGAVEFLYVVRHLYHWSCNHDGTDAAISGDTDSLARLQENMREQLAAAKATEAATGKKTMKDGVMYEDGFRIDPNQADIDSLKEQLNKKAERDLKRADLEKELDKQKQIAEQTRKELQEAEAEVARQQREAEENERKIREAELQREREQKQREEEEAKRLAEDRERKQRQQEEEERERKRKQEAEKEEEEKRRKAKEKEEEEKEARRRQEEEEQENARLLLEAERRQEEQQRLAEEQAEREENERKLLEAERQMEEKQRMSEQQHDSENSEELTDNERQLIASIRERDIAEQHDEASAQKEAELLQRILKAREQLGEESEEEQSQRLFSSERDRELKQKRIEENARLFLEAEKEMASLQELMQEAVQKKEFASSLDSAPQTPAIEEPCIKRIVYPLETDETPVSHRVKTQLAQSSDDSYSISTKSLLFPGISDDASSNEPPSSKQSSFSTQPSDEVATSNESQYLQQERQEPDGEDTTISQQYSDDYLRSLDGIKSRPLSREDRSGRRIAFKKRRSSGSSNSSRESRTSRDEELKMFTSLEEEEMKAGGDSEFTPIRYTSEPTLKVKGHHRRHKRSPAKDMRSGDESLRSSLERLGEETINPWGDVVPEHYKDTEFWKREKAISIEEERDVEKPTSSEELNYDTATNLPSASSFEEATQIQNEEALNNLKKQENKEQKEEESATKEDTARSDNNTNLIFSGEYTKAMDKDWHSGHFCCWQCDESLTGQRYVIRDDHPYCIKCYENVFANTCEECNKIIGIDSKDLSYKDKHWHEACFLCFKCHLSLVDKQFGAKADKIYCGNCYDAQFASRCDGCGEVFRAGTKKMEYKTRQWHENCFCCCVCKTAIGTKSFIPREQEIYCAGCYEEKFATRCIKCNKVITSGGVTYKNEPWHRECFTCTHCNITLAGQRFTSRDEKPYCAECFGELFAKRCTSCVKPITGIGGTRFISFENRHWHHDCFVCASCKTSLVGRGFITDGPDIICPECAKQKLM</sequence>
<feature type="compositionally biased region" description="Basic residues" evidence="9">
    <location>
        <begin position="585"/>
        <end position="595"/>
    </location>
</feature>
<dbReference type="InterPro" id="IPR056807">
    <property type="entry name" value="LIM_FHL1/2/3/5_N"/>
</dbReference>
<feature type="compositionally biased region" description="Polar residues" evidence="9">
    <location>
        <begin position="475"/>
        <end position="486"/>
    </location>
</feature>
<dbReference type="VEuPathDB" id="VectorBase:MDOA013582"/>
<name>A0A1I8NBP0_MUSDO</name>
<dbReference type="SUPFAM" id="SSF57716">
    <property type="entry name" value="Glucocorticoid receptor-like (DNA-binding domain)"/>
    <property type="match status" value="5"/>
</dbReference>
<evidence type="ECO:0000256" key="8">
    <source>
        <dbReference type="PROSITE-ProRule" id="PRU00125"/>
    </source>
</evidence>
<feature type="region of interest" description="Disordered" evidence="9">
    <location>
        <begin position="388"/>
        <end position="407"/>
    </location>
</feature>
<dbReference type="CDD" id="cd09432">
    <property type="entry name" value="LIM6_LIMPETin"/>
    <property type="match status" value="1"/>
</dbReference>
<evidence type="ECO:0000256" key="9">
    <source>
        <dbReference type="SAM" id="MobiDB-lite"/>
    </source>
</evidence>
<dbReference type="FunFam" id="2.10.110.10:FF:000070">
    <property type="entry name" value="Four and a half LIM domains 3"/>
    <property type="match status" value="1"/>
</dbReference>
<dbReference type="CDD" id="cd09421">
    <property type="entry name" value="LIM3_LIMPETin"/>
    <property type="match status" value="1"/>
</dbReference>
<keyword evidence="7" id="KW-0539">Nucleus</keyword>
<keyword evidence="12" id="KW-1185">Reference proteome</keyword>
<evidence type="ECO:0000313" key="11">
    <source>
        <dbReference type="EnsemblMetazoa" id="MDOA013582-PE"/>
    </source>
</evidence>
<evidence type="ECO:0000256" key="2">
    <source>
        <dbReference type="ARBA" id="ARBA00022723"/>
    </source>
</evidence>
<feature type="compositionally biased region" description="Basic residues" evidence="9">
    <location>
        <begin position="526"/>
        <end position="535"/>
    </location>
</feature>
<evidence type="ECO:0000256" key="4">
    <source>
        <dbReference type="ARBA" id="ARBA00022771"/>
    </source>
</evidence>
<feature type="region of interest" description="Disordered" evidence="9">
    <location>
        <begin position="332"/>
        <end position="355"/>
    </location>
</feature>
<dbReference type="FunFam" id="2.10.110.10:FF:000013">
    <property type="entry name" value="Four and a half LIM domains 1"/>
    <property type="match status" value="1"/>
</dbReference>
<dbReference type="PROSITE" id="PS50023">
    <property type="entry name" value="LIM_DOMAIN_2"/>
    <property type="match status" value="4"/>
</dbReference>
<dbReference type="GO" id="GO:0030018">
    <property type="term" value="C:Z disc"/>
    <property type="evidence" value="ECO:0007669"/>
    <property type="project" value="TreeGrafter"/>
</dbReference>
<dbReference type="FunFam" id="2.10.110.10:FF:000005">
    <property type="entry name" value="Testin isoform 1"/>
    <property type="match status" value="1"/>
</dbReference>
<dbReference type="GO" id="GO:0003712">
    <property type="term" value="F:transcription coregulator activity"/>
    <property type="evidence" value="ECO:0007669"/>
    <property type="project" value="TreeGrafter"/>
</dbReference>
<feature type="compositionally biased region" description="Basic and acidic residues" evidence="9">
    <location>
        <begin position="646"/>
        <end position="655"/>
    </location>
</feature>
<feature type="compositionally biased region" description="Basic and acidic residues" evidence="9">
    <location>
        <begin position="505"/>
        <end position="525"/>
    </location>
</feature>